<protein>
    <recommendedName>
        <fullName evidence="10">Odorant receptor</fullName>
    </recommendedName>
</protein>
<evidence type="ECO:0000256" key="3">
    <source>
        <dbReference type="ARBA" id="ARBA00022606"/>
    </source>
</evidence>
<evidence type="ECO:0000313" key="12">
    <source>
        <dbReference type="Proteomes" id="UP000479987"/>
    </source>
</evidence>
<keyword evidence="7 10" id="KW-0472">Membrane</keyword>
<evidence type="ECO:0000256" key="5">
    <source>
        <dbReference type="ARBA" id="ARBA00022725"/>
    </source>
</evidence>
<keyword evidence="3 10" id="KW-0716">Sensory transduction</keyword>
<dbReference type="InterPro" id="IPR004117">
    <property type="entry name" value="7tm6_olfct_rcpt"/>
</dbReference>
<evidence type="ECO:0000256" key="6">
    <source>
        <dbReference type="ARBA" id="ARBA00022989"/>
    </source>
</evidence>
<keyword evidence="8 10" id="KW-0675">Receptor</keyword>
<sequence>MINVSEHLSLNRILLLILGLWPYNKSKFARLQLICCFSILITSVIFQLTIFMTAKCTADLVIKIFSLTFGIICLTITYNSFVVKNENVKYLIEQIKQICDDLKDKNEIAIVEKYGSDAKRYTVQITILIGSLGFILAGIELWPDFQDLFLSVNKSRTRHLLIETEYFIDQEKYFYLLLFHINASFFIGVLTLLATGTMLHAYLQYACGMFKIASYRMESTMKIYISQDFNLRNKNFVQEGIIYAVDIHRKAMKFSDYLISSFEVSFMFLIVFGVLTLSLNILRITSLKFNNGEILIPLITLVCCFLYMFLTNFTGQEITNHYNYLYVAAYNAQWYMVSLHIQRLILLLLQRSNKSFGLNIGGMYVASIKFFATLMNTSMSYFTVLYSMQQ</sequence>
<dbReference type="GO" id="GO:0007165">
    <property type="term" value="P:signal transduction"/>
    <property type="evidence" value="ECO:0007669"/>
    <property type="project" value="UniProtKB-KW"/>
</dbReference>
<gene>
    <name evidence="11" type="primary">Or-327</name>
    <name evidence="11" type="synonym">Nful_v1.0-Or-327</name>
    <name evidence="11" type="ORF">NFUL_NFUL000393</name>
</gene>
<keyword evidence="9 10" id="KW-0807">Transducer</keyword>
<accession>A0A6G1LPU1</accession>
<comment type="caution">
    <text evidence="10">Lacks conserved residue(s) required for the propagation of feature annotation.</text>
</comment>
<dbReference type="GO" id="GO:0005886">
    <property type="term" value="C:plasma membrane"/>
    <property type="evidence" value="ECO:0007669"/>
    <property type="project" value="UniProtKB-SubCell"/>
</dbReference>
<dbReference type="EMBL" id="SGBU01000077">
    <property type="protein sequence ID" value="KAF3054254.1"/>
    <property type="molecule type" value="Genomic_DNA"/>
</dbReference>
<keyword evidence="4 10" id="KW-0812">Transmembrane</keyword>
<comment type="caution">
    <text evidence="11">The sequence shown here is derived from an EMBL/GenBank/DDBJ whole genome shotgun (WGS) entry which is preliminary data.</text>
</comment>
<evidence type="ECO:0000256" key="8">
    <source>
        <dbReference type="ARBA" id="ARBA00023170"/>
    </source>
</evidence>
<evidence type="ECO:0000256" key="10">
    <source>
        <dbReference type="RuleBase" id="RU351113"/>
    </source>
</evidence>
<feature type="transmembrane region" description="Helical" evidence="10">
    <location>
        <begin position="257"/>
        <end position="282"/>
    </location>
</feature>
<reference evidence="11 12" key="1">
    <citation type="submission" date="2019-08" db="EMBL/GenBank/DDBJ databases">
        <title>High quality draft denovo assembly of Nylanderia fulva.</title>
        <authorList>
            <person name="Vargo E.L."/>
            <person name="Tarone A.M."/>
            <person name="Konganti K.R."/>
        </authorList>
    </citation>
    <scope>NUCLEOTIDE SEQUENCE [LARGE SCALE GENOMIC DNA]</scope>
    <source>
        <strain evidence="11">TAMU-Nful-2015</strain>
        <tissue evidence="11">Whole body</tissue>
    </source>
</reference>
<dbReference type="AlphaFoldDB" id="A0A6G1LPU1"/>
<keyword evidence="5 10" id="KW-0552">Olfaction</keyword>
<evidence type="ECO:0000256" key="4">
    <source>
        <dbReference type="ARBA" id="ARBA00022692"/>
    </source>
</evidence>
<evidence type="ECO:0000256" key="7">
    <source>
        <dbReference type="ARBA" id="ARBA00023136"/>
    </source>
</evidence>
<feature type="transmembrane region" description="Helical" evidence="10">
    <location>
        <begin position="31"/>
        <end position="54"/>
    </location>
</feature>
<feature type="transmembrane region" description="Helical" evidence="10">
    <location>
        <begin position="322"/>
        <end position="341"/>
    </location>
</feature>
<organism evidence="11 12">
    <name type="scientific">Nylanderia fulva</name>
    <dbReference type="NCBI Taxonomy" id="613905"/>
    <lineage>
        <taxon>Eukaryota</taxon>
        <taxon>Metazoa</taxon>
        <taxon>Ecdysozoa</taxon>
        <taxon>Arthropoda</taxon>
        <taxon>Hexapoda</taxon>
        <taxon>Insecta</taxon>
        <taxon>Pterygota</taxon>
        <taxon>Neoptera</taxon>
        <taxon>Endopterygota</taxon>
        <taxon>Hymenoptera</taxon>
        <taxon>Apocrita</taxon>
        <taxon>Aculeata</taxon>
        <taxon>Formicoidea</taxon>
        <taxon>Formicidae</taxon>
        <taxon>Formicinae</taxon>
        <taxon>Nylanderia</taxon>
    </lineage>
</organism>
<dbReference type="Pfam" id="PF02949">
    <property type="entry name" value="7tm_6"/>
    <property type="match status" value="1"/>
</dbReference>
<proteinExistence type="inferred from homology"/>
<feature type="transmembrane region" description="Helical" evidence="10">
    <location>
        <begin position="60"/>
        <end position="81"/>
    </location>
</feature>
<feature type="transmembrane region" description="Helical" evidence="10">
    <location>
        <begin position="361"/>
        <end position="386"/>
    </location>
</feature>
<dbReference type="GO" id="GO:0005549">
    <property type="term" value="F:odorant binding"/>
    <property type="evidence" value="ECO:0007669"/>
    <property type="project" value="InterPro"/>
</dbReference>
<dbReference type="GO" id="GO:0004984">
    <property type="term" value="F:olfactory receptor activity"/>
    <property type="evidence" value="ECO:0007669"/>
    <property type="project" value="InterPro"/>
</dbReference>
<keyword evidence="12" id="KW-1185">Reference proteome</keyword>
<comment type="similarity">
    <text evidence="10">Belongs to the insect chemoreceptor superfamily. Heteromeric odorant receptor channel (TC 1.A.69) family.</text>
</comment>
<keyword evidence="6 10" id="KW-1133">Transmembrane helix</keyword>
<dbReference type="Proteomes" id="UP000479987">
    <property type="component" value="Unassembled WGS sequence"/>
</dbReference>
<feature type="transmembrane region" description="Helical" evidence="10">
    <location>
        <begin position="121"/>
        <end position="142"/>
    </location>
</feature>
<name>A0A6G1LPU1_9HYME</name>
<comment type="subcellular location">
    <subcellularLocation>
        <location evidence="1 10">Cell membrane</location>
        <topology evidence="1 10">Multi-pass membrane protein</topology>
    </subcellularLocation>
</comment>
<evidence type="ECO:0000256" key="9">
    <source>
        <dbReference type="ARBA" id="ARBA00023224"/>
    </source>
</evidence>
<evidence type="ECO:0000256" key="2">
    <source>
        <dbReference type="ARBA" id="ARBA00022475"/>
    </source>
</evidence>
<evidence type="ECO:0000256" key="1">
    <source>
        <dbReference type="ARBA" id="ARBA00004651"/>
    </source>
</evidence>
<keyword evidence="2" id="KW-1003">Cell membrane</keyword>
<dbReference type="PANTHER" id="PTHR21137:SF35">
    <property type="entry name" value="ODORANT RECEPTOR 19A-RELATED"/>
    <property type="match status" value="1"/>
</dbReference>
<feature type="transmembrane region" description="Helical" evidence="10">
    <location>
        <begin position="294"/>
        <end position="310"/>
    </location>
</feature>
<feature type="transmembrane region" description="Helical" evidence="10">
    <location>
        <begin position="173"/>
        <end position="194"/>
    </location>
</feature>
<dbReference type="PANTHER" id="PTHR21137">
    <property type="entry name" value="ODORANT RECEPTOR"/>
    <property type="match status" value="1"/>
</dbReference>
<evidence type="ECO:0000313" key="11">
    <source>
        <dbReference type="EMBL" id="KAF3054254.1"/>
    </source>
</evidence>